<proteinExistence type="predicted"/>
<keyword evidence="2" id="KW-1185">Reference proteome</keyword>
<name>W4KKL6_HETIT</name>
<dbReference type="HOGENOM" id="CLU_3019869_0_0_1"/>
<dbReference type="RefSeq" id="XP_009542452.1">
    <property type="nucleotide sequence ID" value="XM_009544157.1"/>
</dbReference>
<evidence type="ECO:0000313" key="2">
    <source>
        <dbReference type="Proteomes" id="UP000030671"/>
    </source>
</evidence>
<reference evidence="1 2" key="1">
    <citation type="journal article" date="2012" name="New Phytol.">
        <title>Insight into trade-off between wood decay and parasitism from the genome of a fungal forest pathogen.</title>
        <authorList>
            <person name="Olson A."/>
            <person name="Aerts A."/>
            <person name="Asiegbu F."/>
            <person name="Belbahri L."/>
            <person name="Bouzid O."/>
            <person name="Broberg A."/>
            <person name="Canback B."/>
            <person name="Coutinho P.M."/>
            <person name="Cullen D."/>
            <person name="Dalman K."/>
            <person name="Deflorio G."/>
            <person name="van Diepen L.T."/>
            <person name="Dunand C."/>
            <person name="Duplessis S."/>
            <person name="Durling M."/>
            <person name="Gonthier P."/>
            <person name="Grimwood J."/>
            <person name="Fossdal C.G."/>
            <person name="Hansson D."/>
            <person name="Henrissat B."/>
            <person name="Hietala A."/>
            <person name="Himmelstrand K."/>
            <person name="Hoffmeister D."/>
            <person name="Hogberg N."/>
            <person name="James T.Y."/>
            <person name="Karlsson M."/>
            <person name="Kohler A."/>
            <person name="Kues U."/>
            <person name="Lee Y.H."/>
            <person name="Lin Y.C."/>
            <person name="Lind M."/>
            <person name="Lindquist E."/>
            <person name="Lombard V."/>
            <person name="Lucas S."/>
            <person name="Lunden K."/>
            <person name="Morin E."/>
            <person name="Murat C."/>
            <person name="Park J."/>
            <person name="Raffaello T."/>
            <person name="Rouze P."/>
            <person name="Salamov A."/>
            <person name="Schmutz J."/>
            <person name="Solheim H."/>
            <person name="Stahlberg J."/>
            <person name="Velez H."/>
            <person name="de Vries R.P."/>
            <person name="Wiebenga A."/>
            <person name="Woodward S."/>
            <person name="Yakovlev I."/>
            <person name="Garbelotto M."/>
            <person name="Martin F."/>
            <person name="Grigoriev I.V."/>
            <person name="Stenlid J."/>
        </authorList>
    </citation>
    <scope>NUCLEOTIDE SEQUENCE [LARGE SCALE GENOMIC DNA]</scope>
    <source>
        <strain evidence="1 2">TC 32-1</strain>
    </source>
</reference>
<dbReference type="EMBL" id="KI925455">
    <property type="protein sequence ID" value="ETW85611.1"/>
    <property type="molecule type" value="Genomic_DNA"/>
</dbReference>
<organism evidence="1 2">
    <name type="scientific">Heterobasidion irregulare (strain TC 32-1)</name>
    <dbReference type="NCBI Taxonomy" id="747525"/>
    <lineage>
        <taxon>Eukaryota</taxon>
        <taxon>Fungi</taxon>
        <taxon>Dikarya</taxon>
        <taxon>Basidiomycota</taxon>
        <taxon>Agaricomycotina</taxon>
        <taxon>Agaricomycetes</taxon>
        <taxon>Russulales</taxon>
        <taxon>Bondarzewiaceae</taxon>
        <taxon>Heterobasidion</taxon>
        <taxon>Heterobasidion annosum species complex</taxon>
    </lineage>
</organism>
<gene>
    <name evidence="1" type="ORF">HETIRDRAFT_168180</name>
</gene>
<dbReference type="AlphaFoldDB" id="W4KKL6"/>
<protein>
    <submittedName>
        <fullName evidence="1">Uncharacterized protein</fullName>
    </submittedName>
</protein>
<sequence length="57" mass="6526">MRPRHRGLPNKWLFSIIWRVGRTCPNSQPRLPRLTVALIMLPLMTGLPRGRASCCSI</sequence>
<evidence type="ECO:0000313" key="1">
    <source>
        <dbReference type="EMBL" id="ETW85611.1"/>
    </source>
</evidence>
<dbReference type="Proteomes" id="UP000030671">
    <property type="component" value="Unassembled WGS sequence"/>
</dbReference>
<dbReference type="GeneID" id="20668148"/>
<accession>W4KKL6</accession>
<dbReference type="KEGG" id="hir:HETIRDRAFT_168180"/>
<dbReference type="InParanoid" id="W4KKL6"/>